<evidence type="ECO:0000256" key="1">
    <source>
        <dbReference type="ARBA" id="ARBA00022884"/>
    </source>
</evidence>
<evidence type="ECO:0000313" key="3">
    <source>
        <dbReference type="EMBL" id="QIV66927.1"/>
    </source>
</evidence>
<accession>A0A6H0QXF5</accession>
<dbReference type="Pfam" id="PF02295">
    <property type="entry name" value="z-alpha"/>
    <property type="match status" value="1"/>
</dbReference>
<dbReference type="PROSITE" id="PS50139">
    <property type="entry name" value="Z_BINDING"/>
    <property type="match status" value="1"/>
</dbReference>
<dbReference type="GO" id="GO:0003726">
    <property type="term" value="F:double-stranded RNA adenosine deaminase activity"/>
    <property type="evidence" value="ECO:0007669"/>
    <property type="project" value="InterPro"/>
</dbReference>
<dbReference type="InterPro" id="IPR036388">
    <property type="entry name" value="WH-like_DNA-bd_sf"/>
</dbReference>
<dbReference type="Gene3D" id="1.10.10.10">
    <property type="entry name" value="Winged helix-like DNA-binding domain superfamily/Winged helix DNA-binding domain"/>
    <property type="match status" value="1"/>
</dbReference>
<sequence>MDPLKKPRSVSMTVDPKATTKIKKHQRSSLELLAEHTAALKLNNELTAKMLTFMQEAQTSTPATTKKLQRQLSADAVAVAHSAMAPTEQNIPPMPVPGPLPVNLEKNILDFLKTQKSPVRAIQITRAIQGAQRTDVNRILYRLLEGNVIIKDEKLPLWSIRK</sequence>
<reference evidence="3" key="1">
    <citation type="submission" date="2019-10" db="EMBL/GenBank/DDBJ databases">
        <title>The complete genome of Cyprinid herpesvirus 2, a new strain isolated from Allogynogenetic crucian carp.</title>
        <authorList>
            <person name="Jiang Y."/>
            <person name="Wang H."/>
            <person name="Lu L."/>
        </authorList>
    </citation>
    <scope>NUCLEOTIDE SEQUENCE</scope>
    <source>
        <strain evidence="3">YC-01</strain>
    </source>
</reference>
<proteinExistence type="predicted"/>
<feature type="domain" description="Z-binding" evidence="2">
    <location>
        <begin position="98"/>
        <end position="162"/>
    </location>
</feature>
<dbReference type="InterPro" id="IPR036390">
    <property type="entry name" value="WH_DNA-bd_sf"/>
</dbReference>
<dbReference type="EMBL" id="MN593216">
    <property type="protein sequence ID" value="QIV66927.1"/>
    <property type="molecule type" value="Genomic_DNA"/>
</dbReference>
<dbReference type="SUPFAM" id="SSF46785">
    <property type="entry name" value="Winged helix' DNA-binding domain"/>
    <property type="match status" value="1"/>
</dbReference>
<organism evidence="3">
    <name type="scientific">Cyprinid herpesvirus 2</name>
    <name type="common">CyHV-2</name>
    <dbReference type="NCBI Taxonomy" id="317878"/>
    <lineage>
        <taxon>Viruses</taxon>
        <taxon>Duplodnaviria</taxon>
        <taxon>Heunggongvirae</taxon>
        <taxon>Peploviricota</taxon>
        <taxon>Herviviricetes</taxon>
        <taxon>Herpesvirales</taxon>
        <taxon>Alloherpesviridae</taxon>
        <taxon>Cyvirus</taxon>
        <taxon>Cyvirus cyprinidallo2</taxon>
    </lineage>
</organism>
<dbReference type="InterPro" id="IPR042371">
    <property type="entry name" value="Z_dom"/>
</dbReference>
<name>A0A6H0QXF5_CYHV2</name>
<keyword evidence="1" id="KW-0694">RNA-binding</keyword>
<protein>
    <submittedName>
        <fullName evidence="3">Protein ORF112</fullName>
    </submittedName>
</protein>
<evidence type="ECO:0000259" key="2">
    <source>
        <dbReference type="PROSITE" id="PS50139"/>
    </source>
</evidence>
<dbReference type="GO" id="GO:0003723">
    <property type="term" value="F:RNA binding"/>
    <property type="evidence" value="ECO:0007669"/>
    <property type="project" value="UniProtKB-KW"/>
</dbReference>